<accession>A0A2M4DQW1</accession>
<reference evidence="1" key="1">
    <citation type="submission" date="2018-01" db="EMBL/GenBank/DDBJ databases">
        <title>An insight into the sialome of Amazonian anophelines.</title>
        <authorList>
            <person name="Ribeiro J.M."/>
            <person name="Scarpassa V."/>
            <person name="Calvo E."/>
        </authorList>
    </citation>
    <scope>NUCLEOTIDE SEQUENCE</scope>
</reference>
<dbReference type="EMBL" id="GGFL01015767">
    <property type="protein sequence ID" value="MBW79945.1"/>
    <property type="molecule type" value="Transcribed_RNA"/>
</dbReference>
<dbReference type="AlphaFoldDB" id="A0A2M4DQW1"/>
<name>A0A2M4DQW1_ANODA</name>
<organism evidence="1">
    <name type="scientific">Anopheles darlingi</name>
    <name type="common">Mosquito</name>
    <dbReference type="NCBI Taxonomy" id="43151"/>
    <lineage>
        <taxon>Eukaryota</taxon>
        <taxon>Metazoa</taxon>
        <taxon>Ecdysozoa</taxon>
        <taxon>Arthropoda</taxon>
        <taxon>Hexapoda</taxon>
        <taxon>Insecta</taxon>
        <taxon>Pterygota</taxon>
        <taxon>Neoptera</taxon>
        <taxon>Endopterygota</taxon>
        <taxon>Diptera</taxon>
        <taxon>Nematocera</taxon>
        <taxon>Culicoidea</taxon>
        <taxon>Culicidae</taxon>
        <taxon>Anophelinae</taxon>
        <taxon>Anopheles</taxon>
    </lineage>
</organism>
<sequence length="67" mass="7434">MEFRLCGSLLWFFALVDLLAVELLALLLPVVDLGDVCVSLVCCSRDLNCEVGVGLEWVSFWVFLLGL</sequence>
<evidence type="ECO:0000313" key="1">
    <source>
        <dbReference type="EMBL" id="MBW79945.1"/>
    </source>
</evidence>
<proteinExistence type="predicted"/>
<protein>
    <submittedName>
        <fullName evidence="1">Putative secreted protein</fullName>
    </submittedName>
</protein>